<organism evidence="1 2">
    <name type="scientific">Streptomyces chiangmaiensis</name>
    <dbReference type="NCBI Taxonomy" id="766497"/>
    <lineage>
        <taxon>Bacteria</taxon>
        <taxon>Bacillati</taxon>
        <taxon>Actinomycetota</taxon>
        <taxon>Actinomycetes</taxon>
        <taxon>Kitasatosporales</taxon>
        <taxon>Streptomycetaceae</taxon>
        <taxon>Streptomyces</taxon>
    </lineage>
</organism>
<evidence type="ECO:0000313" key="1">
    <source>
        <dbReference type="EMBL" id="MED7821206.1"/>
    </source>
</evidence>
<proteinExistence type="predicted"/>
<sequence>MPHVARSADADELPTVERLWQVFRYDLSELTELLPNPYGRGLPRGAFGPQAKP</sequence>
<dbReference type="RefSeq" id="WP_329505179.1">
    <property type="nucleotide sequence ID" value="NZ_BAAAYZ010000078.1"/>
</dbReference>
<protein>
    <submittedName>
        <fullName evidence="1">Uncharacterized protein</fullName>
    </submittedName>
</protein>
<gene>
    <name evidence="1" type="ORF">VXC91_04205</name>
</gene>
<evidence type="ECO:0000313" key="2">
    <source>
        <dbReference type="Proteomes" id="UP001333996"/>
    </source>
</evidence>
<accession>A0ABU7FB54</accession>
<reference evidence="1" key="1">
    <citation type="submission" date="2024-01" db="EMBL/GenBank/DDBJ databases">
        <title>First draft genome sequence data of TA4-1, the type strain of Gram-positive actinobacterium Streptomyces chiangmaiensis.</title>
        <authorList>
            <person name="Yasawong M."/>
            <person name="Nantapong N."/>
        </authorList>
    </citation>
    <scope>NUCLEOTIDE SEQUENCE</scope>
    <source>
        <strain evidence="1">TA4-1</strain>
    </source>
</reference>
<comment type="caution">
    <text evidence="1">The sequence shown here is derived from an EMBL/GenBank/DDBJ whole genome shotgun (WGS) entry which is preliminary data.</text>
</comment>
<dbReference type="Proteomes" id="UP001333996">
    <property type="component" value="Unassembled WGS sequence"/>
</dbReference>
<keyword evidence="2" id="KW-1185">Reference proteome</keyword>
<name>A0ABU7FB54_9ACTN</name>
<dbReference type="EMBL" id="JAYWVC010000007">
    <property type="protein sequence ID" value="MED7821206.1"/>
    <property type="molecule type" value="Genomic_DNA"/>
</dbReference>